<name>A0ABV8X2P3_9LACT</name>
<evidence type="ECO:0000313" key="2">
    <source>
        <dbReference type="Proteomes" id="UP001595817"/>
    </source>
</evidence>
<comment type="caution">
    <text evidence="1">The sequence shown here is derived from an EMBL/GenBank/DDBJ whole genome shotgun (WGS) entry which is preliminary data.</text>
</comment>
<sequence>MDTCNSHPAEAKIKAVEMREAGIPVKEVVEELNIKNKSQILRPLVKPIISSTSW</sequence>
<gene>
    <name evidence="1" type="ORF">ACFOZY_03820</name>
</gene>
<proteinExistence type="predicted"/>
<accession>A0ABV8X2P3</accession>
<organism evidence="1 2">
    <name type="scientific">Chungangia koreensis</name>
    <dbReference type="NCBI Taxonomy" id="752657"/>
    <lineage>
        <taxon>Bacteria</taxon>
        <taxon>Bacillati</taxon>
        <taxon>Bacillota</taxon>
        <taxon>Bacilli</taxon>
        <taxon>Lactobacillales</taxon>
        <taxon>Chungangia</taxon>
    </lineage>
</organism>
<dbReference type="EMBL" id="JBHSEC010000003">
    <property type="protein sequence ID" value="MFC4409563.1"/>
    <property type="molecule type" value="Genomic_DNA"/>
</dbReference>
<dbReference type="Proteomes" id="UP001595817">
    <property type="component" value="Unassembled WGS sequence"/>
</dbReference>
<reference evidence="2" key="1">
    <citation type="journal article" date="2019" name="Int. J. Syst. Evol. Microbiol.">
        <title>The Global Catalogue of Microorganisms (GCM) 10K type strain sequencing project: providing services to taxonomists for standard genome sequencing and annotation.</title>
        <authorList>
            <consortium name="The Broad Institute Genomics Platform"/>
            <consortium name="The Broad Institute Genome Sequencing Center for Infectious Disease"/>
            <person name="Wu L."/>
            <person name="Ma J."/>
        </authorList>
    </citation>
    <scope>NUCLEOTIDE SEQUENCE [LARGE SCALE GENOMIC DNA]</scope>
    <source>
        <strain evidence="2">CCUG 59778</strain>
    </source>
</reference>
<protein>
    <submittedName>
        <fullName evidence="1">Uncharacterized protein</fullName>
    </submittedName>
</protein>
<evidence type="ECO:0000313" key="1">
    <source>
        <dbReference type="EMBL" id="MFC4409563.1"/>
    </source>
</evidence>
<dbReference type="RefSeq" id="WP_378152440.1">
    <property type="nucleotide sequence ID" value="NZ_JBHSEC010000003.1"/>
</dbReference>
<keyword evidence="2" id="KW-1185">Reference proteome</keyword>